<evidence type="ECO:0000256" key="2">
    <source>
        <dbReference type="ARBA" id="ARBA00022692"/>
    </source>
</evidence>
<keyword evidence="5" id="KW-0472">Membrane</keyword>
<evidence type="ECO:0000313" key="9">
    <source>
        <dbReference type="Proteomes" id="UP000077266"/>
    </source>
</evidence>
<feature type="non-terminal residue" evidence="8">
    <location>
        <position position="406"/>
    </location>
</feature>
<proteinExistence type="predicted"/>
<dbReference type="Proteomes" id="UP000077266">
    <property type="component" value="Unassembled WGS sequence"/>
</dbReference>
<evidence type="ECO:0000256" key="6">
    <source>
        <dbReference type="SAM" id="Coils"/>
    </source>
</evidence>
<evidence type="ECO:0000313" key="8">
    <source>
        <dbReference type="EMBL" id="KZV86146.1"/>
    </source>
</evidence>
<keyword evidence="3" id="KW-1133">Transmembrane helix</keyword>
<name>A0A165E5Y9_EXIGL</name>
<comment type="subcellular location">
    <subcellularLocation>
        <location evidence="1">Mitochondrion membrane</location>
        <topology evidence="1">Multi-pass membrane protein</topology>
    </subcellularLocation>
</comment>
<protein>
    <recommendedName>
        <fullName evidence="10">NCA2-domain-containing protein</fullName>
    </recommendedName>
</protein>
<dbReference type="OrthoDB" id="413313at2759"/>
<dbReference type="FunCoup" id="A0A165E5Y9">
    <property type="interactions" value="37"/>
</dbReference>
<accession>A0A165E5Y9</accession>
<evidence type="ECO:0000256" key="1">
    <source>
        <dbReference type="ARBA" id="ARBA00004225"/>
    </source>
</evidence>
<dbReference type="InParanoid" id="A0A165E5Y9"/>
<dbReference type="GO" id="GO:0005741">
    <property type="term" value="C:mitochondrial outer membrane"/>
    <property type="evidence" value="ECO:0007669"/>
    <property type="project" value="TreeGrafter"/>
</dbReference>
<sequence>MSSGRSEKSSSGGWSGVVSIDASGAAGRRRRVSSLCARSDARIWTFPTLTSRRPLSSSSPCPIRSLGSDDLARPKSPTSATGLHARDVPRKKTLNDLYVQLSSQDHPASSKRDQIATLGEIVNPADGDLERSIYAAASVSIYEDAMAVVLSQALEIENEMGWWADVEASRWDTLYYFISMLPVRLLRAVDTIFTTLRDNGIPLSEAVKNPASVLSLVQNTVGPSALRGALYPRAPKRLSLTASPLALSRAECAAHRRELETLRDERAELLGLLARMRTSFNPQAPMPFIESIKTAFVLEKAPSRPNQQGRARAMSLAPPTLSSTLRKLALVILPAHQSAHADSISDLKRPHTLVRVWPELLLAPPLVWAGFHYAAGLRVGLRDAVDTIKGFWSNYVVAPAKEILDT</sequence>
<feature type="coiled-coil region" evidence="6">
    <location>
        <begin position="245"/>
        <end position="272"/>
    </location>
</feature>
<evidence type="ECO:0000256" key="7">
    <source>
        <dbReference type="SAM" id="MobiDB-lite"/>
    </source>
</evidence>
<dbReference type="PANTHER" id="PTHR28234">
    <property type="entry name" value="NUCLEAR CONTROL OF ATPASE PROTEIN 2"/>
    <property type="match status" value="1"/>
</dbReference>
<dbReference type="STRING" id="1314781.A0A165E5Y9"/>
<dbReference type="PANTHER" id="PTHR28234:SF1">
    <property type="entry name" value="NUCLEAR CONTROL OF ATPASE PROTEIN 2"/>
    <property type="match status" value="1"/>
</dbReference>
<keyword evidence="9" id="KW-1185">Reference proteome</keyword>
<evidence type="ECO:0000256" key="4">
    <source>
        <dbReference type="ARBA" id="ARBA00023128"/>
    </source>
</evidence>
<keyword evidence="2" id="KW-0812">Transmembrane</keyword>
<reference evidence="8 9" key="1">
    <citation type="journal article" date="2016" name="Mol. Biol. Evol.">
        <title>Comparative Genomics of Early-Diverging Mushroom-Forming Fungi Provides Insights into the Origins of Lignocellulose Decay Capabilities.</title>
        <authorList>
            <person name="Nagy L.G."/>
            <person name="Riley R."/>
            <person name="Tritt A."/>
            <person name="Adam C."/>
            <person name="Daum C."/>
            <person name="Floudas D."/>
            <person name="Sun H."/>
            <person name="Yadav J.S."/>
            <person name="Pangilinan J."/>
            <person name="Larsson K.H."/>
            <person name="Matsuura K."/>
            <person name="Barry K."/>
            <person name="Labutti K."/>
            <person name="Kuo R."/>
            <person name="Ohm R.A."/>
            <person name="Bhattacharya S.S."/>
            <person name="Shirouzu T."/>
            <person name="Yoshinaga Y."/>
            <person name="Martin F.M."/>
            <person name="Grigoriev I.V."/>
            <person name="Hibbett D.S."/>
        </authorList>
    </citation>
    <scope>NUCLEOTIDE SEQUENCE [LARGE SCALE GENOMIC DNA]</scope>
    <source>
        <strain evidence="8 9">HHB12029</strain>
    </source>
</reference>
<gene>
    <name evidence="8" type="ORF">EXIGLDRAFT_774916</name>
</gene>
<organism evidence="8 9">
    <name type="scientific">Exidia glandulosa HHB12029</name>
    <dbReference type="NCBI Taxonomy" id="1314781"/>
    <lineage>
        <taxon>Eukaryota</taxon>
        <taxon>Fungi</taxon>
        <taxon>Dikarya</taxon>
        <taxon>Basidiomycota</taxon>
        <taxon>Agaricomycotina</taxon>
        <taxon>Agaricomycetes</taxon>
        <taxon>Auriculariales</taxon>
        <taxon>Exidiaceae</taxon>
        <taxon>Exidia</taxon>
    </lineage>
</organism>
<keyword evidence="6" id="KW-0175">Coiled coil</keyword>
<dbReference type="AlphaFoldDB" id="A0A165E5Y9"/>
<feature type="compositionally biased region" description="Low complexity" evidence="7">
    <location>
        <begin position="52"/>
        <end position="68"/>
    </location>
</feature>
<dbReference type="EMBL" id="KV426165">
    <property type="protein sequence ID" value="KZV86146.1"/>
    <property type="molecule type" value="Genomic_DNA"/>
</dbReference>
<feature type="region of interest" description="Disordered" evidence="7">
    <location>
        <begin position="52"/>
        <end position="83"/>
    </location>
</feature>
<keyword evidence="4" id="KW-0496">Mitochondrion</keyword>
<evidence type="ECO:0000256" key="3">
    <source>
        <dbReference type="ARBA" id="ARBA00022989"/>
    </source>
</evidence>
<evidence type="ECO:0000256" key="5">
    <source>
        <dbReference type="ARBA" id="ARBA00023136"/>
    </source>
</evidence>
<dbReference type="InterPro" id="IPR013946">
    <property type="entry name" value="NCA2-like"/>
</dbReference>
<evidence type="ECO:0008006" key="10">
    <source>
        <dbReference type="Google" id="ProtNLM"/>
    </source>
</evidence>